<accession>A0A0E9SEG6</accession>
<reference evidence="1" key="1">
    <citation type="submission" date="2014-11" db="EMBL/GenBank/DDBJ databases">
        <authorList>
            <person name="Amaro Gonzalez C."/>
        </authorList>
    </citation>
    <scope>NUCLEOTIDE SEQUENCE</scope>
</reference>
<sequence length="50" mass="6010">MHVALRRLWEMQPRFFEVNSRIHSCNARHSDNLHLPFCRTTHCHSVIEVP</sequence>
<protein>
    <submittedName>
        <fullName evidence="1">Uncharacterized protein</fullName>
    </submittedName>
</protein>
<dbReference type="EMBL" id="GBXM01069689">
    <property type="protein sequence ID" value="JAH38888.1"/>
    <property type="molecule type" value="Transcribed_RNA"/>
</dbReference>
<organism evidence="1">
    <name type="scientific">Anguilla anguilla</name>
    <name type="common">European freshwater eel</name>
    <name type="synonym">Muraena anguilla</name>
    <dbReference type="NCBI Taxonomy" id="7936"/>
    <lineage>
        <taxon>Eukaryota</taxon>
        <taxon>Metazoa</taxon>
        <taxon>Chordata</taxon>
        <taxon>Craniata</taxon>
        <taxon>Vertebrata</taxon>
        <taxon>Euteleostomi</taxon>
        <taxon>Actinopterygii</taxon>
        <taxon>Neopterygii</taxon>
        <taxon>Teleostei</taxon>
        <taxon>Anguilliformes</taxon>
        <taxon>Anguillidae</taxon>
        <taxon>Anguilla</taxon>
    </lineage>
</organism>
<reference evidence="1" key="2">
    <citation type="journal article" date="2015" name="Fish Shellfish Immunol.">
        <title>Early steps in the European eel (Anguilla anguilla)-Vibrio vulnificus interaction in the gills: Role of the RtxA13 toxin.</title>
        <authorList>
            <person name="Callol A."/>
            <person name="Pajuelo D."/>
            <person name="Ebbesson L."/>
            <person name="Teles M."/>
            <person name="MacKenzie S."/>
            <person name="Amaro C."/>
        </authorList>
    </citation>
    <scope>NUCLEOTIDE SEQUENCE</scope>
</reference>
<evidence type="ECO:0000313" key="1">
    <source>
        <dbReference type="EMBL" id="JAH38888.1"/>
    </source>
</evidence>
<dbReference type="AlphaFoldDB" id="A0A0E9SEG6"/>
<name>A0A0E9SEG6_ANGAN</name>
<proteinExistence type="predicted"/>